<evidence type="ECO:0008006" key="3">
    <source>
        <dbReference type="Google" id="ProtNLM"/>
    </source>
</evidence>
<dbReference type="AlphaFoldDB" id="A0AAI8ZR61"/>
<protein>
    <recommendedName>
        <fullName evidence="3">Excisionase</fullName>
    </recommendedName>
</protein>
<proteinExistence type="predicted"/>
<accession>A0AAI8ZR61</accession>
<reference evidence="1 2" key="1">
    <citation type="submission" date="2015-03" db="EMBL/GenBank/DDBJ databases">
        <authorList>
            <consortium name="Pathogen Informatics"/>
            <person name="Murphy D."/>
        </authorList>
    </citation>
    <scope>NUCLEOTIDE SEQUENCE [LARGE SCALE GENOMIC DNA]</scope>
    <source>
        <strain evidence="1 2">3400/83</strain>
    </source>
</reference>
<organism evidence="1 2">
    <name type="scientific">Yersinia frederiksenii</name>
    <dbReference type="NCBI Taxonomy" id="29484"/>
    <lineage>
        <taxon>Bacteria</taxon>
        <taxon>Pseudomonadati</taxon>
        <taxon>Pseudomonadota</taxon>
        <taxon>Gammaproteobacteria</taxon>
        <taxon>Enterobacterales</taxon>
        <taxon>Yersiniaceae</taxon>
        <taxon>Yersinia</taxon>
    </lineage>
</organism>
<evidence type="ECO:0000313" key="1">
    <source>
        <dbReference type="EMBL" id="CFR04455.1"/>
    </source>
</evidence>
<dbReference type="EMBL" id="CGCB01000016">
    <property type="protein sequence ID" value="CFR04455.1"/>
    <property type="molecule type" value="Genomic_DNA"/>
</dbReference>
<dbReference type="Proteomes" id="UP000046784">
    <property type="component" value="Unassembled WGS sequence"/>
</dbReference>
<sequence>MLNLDCVPITAYCRESGESLDAINKRIQRRVWLEGVHVLKVDGVKERWIDLTEVAKWARKNKDYYHSPEE</sequence>
<dbReference type="RefSeq" id="WP_050874157.1">
    <property type="nucleotide sequence ID" value="NZ_CABMMF010000016.1"/>
</dbReference>
<gene>
    <name evidence="1" type="ORF">ERS008524_02625</name>
</gene>
<name>A0AAI8ZR61_YERFR</name>
<comment type="caution">
    <text evidence="1">The sequence shown here is derived from an EMBL/GenBank/DDBJ whole genome shotgun (WGS) entry which is preliminary data.</text>
</comment>
<evidence type="ECO:0000313" key="2">
    <source>
        <dbReference type="Proteomes" id="UP000046784"/>
    </source>
</evidence>